<proteinExistence type="predicted"/>
<name>A0A0C9YK08_9AGAM</name>
<accession>A0A0C9YK08</accession>
<dbReference type="Proteomes" id="UP000054018">
    <property type="component" value="Unassembled WGS sequence"/>
</dbReference>
<dbReference type="EMBL" id="KN833709">
    <property type="protein sequence ID" value="KIK25295.1"/>
    <property type="molecule type" value="Genomic_DNA"/>
</dbReference>
<organism evidence="1 2">
    <name type="scientific">Pisolithus microcarpus 441</name>
    <dbReference type="NCBI Taxonomy" id="765257"/>
    <lineage>
        <taxon>Eukaryota</taxon>
        <taxon>Fungi</taxon>
        <taxon>Dikarya</taxon>
        <taxon>Basidiomycota</taxon>
        <taxon>Agaricomycotina</taxon>
        <taxon>Agaricomycetes</taxon>
        <taxon>Agaricomycetidae</taxon>
        <taxon>Boletales</taxon>
        <taxon>Sclerodermatineae</taxon>
        <taxon>Pisolithaceae</taxon>
        <taxon>Pisolithus</taxon>
    </lineage>
</organism>
<reference evidence="1 2" key="1">
    <citation type="submission" date="2014-04" db="EMBL/GenBank/DDBJ databases">
        <authorList>
            <consortium name="DOE Joint Genome Institute"/>
            <person name="Kuo A."/>
            <person name="Kohler A."/>
            <person name="Costa M.D."/>
            <person name="Nagy L.G."/>
            <person name="Floudas D."/>
            <person name="Copeland A."/>
            <person name="Barry K.W."/>
            <person name="Cichocki N."/>
            <person name="Veneault-Fourrey C."/>
            <person name="LaButti K."/>
            <person name="Lindquist E.A."/>
            <person name="Lipzen A."/>
            <person name="Lundell T."/>
            <person name="Morin E."/>
            <person name="Murat C."/>
            <person name="Sun H."/>
            <person name="Tunlid A."/>
            <person name="Henrissat B."/>
            <person name="Grigoriev I.V."/>
            <person name="Hibbett D.S."/>
            <person name="Martin F."/>
            <person name="Nordberg H.P."/>
            <person name="Cantor M.N."/>
            <person name="Hua S.X."/>
        </authorList>
    </citation>
    <scope>NUCLEOTIDE SEQUENCE [LARGE SCALE GENOMIC DNA]</scope>
    <source>
        <strain evidence="1 2">441</strain>
    </source>
</reference>
<reference evidence="2" key="2">
    <citation type="submission" date="2015-01" db="EMBL/GenBank/DDBJ databases">
        <title>Evolutionary Origins and Diversification of the Mycorrhizal Mutualists.</title>
        <authorList>
            <consortium name="DOE Joint Genome Institute"/>
            <consortium name="Mycorrhizal Genomics Consortium"/>
            <person name="Kohler A."/>
            <person name="Kuo A."/>
            <person name="Nagy L.G."/>
            <person name="Floudas D."/>
            <person name="Copeland A."/>
            <person name="Barry K.W."/>
            <person name="Cichocki N."/>
            <person name="Veneault-Fourrey C."/>
            <person name="LaButti K."/>
            <person name="Lindquist E.A."/>
            <person name="Lipzen A."/>
            <person name="Lundell T."/>
            <person name="Morin E."/>
            <person name="Murat C."/>
            <person name="Riley R."/>
            <person name="Ohm R."/>
            <person name="Sun H."/>
            <person name="Tunlid A."/>
            <person name="Henrissat B."/>
            <person name="Grigoriev I.V."/>
            <person name="Hibbett D.S."/>
            <person name="Martin F."/>
        </authorList>
    </citation>
    <scope>NUCLEOTIDE SEQUENCE [LARGE SCALE GENOMIC DNA]</scope>
    <source>
        <strain evidence="2">441</strain>
    </source>
</reference>
<gene>
    <name evidence="1" type="ORF">PISMIDRAFT_348653</name>
</gene>
<evidence type="ECO:0000313" key="2">
    <source>
        <dbReference type="Proteomes" id="UP000054018"/>
    </source>
</evidence>
<dbReference type="HOGENOM" id="CLU_2622934_0_0_1"/>
<protein>
    <submittedName>
        <fullName evidence="1">Uncharacterized protein</fullName>
    </submittedName>
</protein>
<evidence type="ECO:0000313" key="1">
    <source>
        <dbReference type="EMBL" id="KIK25295.1"/>
    </source>
</evidence>
<sequence length="78" mass="8894">MHRHCSYFARIPKVWVFDRHVAPQRASHNRDKPSGACYETSSTGFQTAMLQTEPANKSRGWVAVRFPRPCVLGFLSDT</sequence>
<keyword evidence="2" id="KW-1185">Reference proteome</keyword>
<dbReference type="AlphaFoldDB" id="A0A0C9YK08"/>